<keyword evidence="4 7" id="KW-0255">Endonuclease</keyword>
<dbReference type="GO" id="GO:0008270">
    <property type="term" value="F:zinc ion binding"/>
    <property type="evidence" value="ECO:0007669"/>
    <property type="project" value="UniProtKB-UniRule"/>
</dbReference>
<evidence type="ECO:0000256" key="6">
    <source>
        <dbReference type="ARBA" id="ARBA00022833"/>
    </source>
</evidence>
<gene>
    <name evidence="7" type="primary">ybeY</name>
    <name evidence="8" type="ORF">SAMN05428963_10919</name>
</gene>
<evidence type="ECO:0000256" key="5">
    <source>
        <dbReference type="ARBA" id="ARBA00022801"/>
    </source>
</evidence>
<dbReference type="STRING" id="1365950.SAMN05428963_10919"/>
<proteinExistence type="inferred from homology"/>
<dbReference type="PANTHER" id="PTHR46986:SF1">
    <property type="entry name" value="ENDORIBONUCLEASE YBEY, CHLOROPLASTIC"/>
    <property type="match status" value="1"/>
</dbReference>
<keyword evidence="6 7" id="KW-0862">Zinc</keyword>
<organism evidence="8 9">
    <name type="scientific">Consotaella salsifontis</name>
    <dbReference type="NCBI Taxonomy" id="1365950"/>
    <lineage>
        <taxon>Bacteria</taxon>
        <taxon>Pseudomonadati</taxon>
        <taxon>Pseudomonadota</taxon>
        <taxon>Alphaproteobacteria</taxon>
        <taxon>Hyphomicrobiales</taxon>
        <taxon>Aurantimonadaceae</taxon>
        <taxon>Consotaella</taxon>
    </lineage>
</organism>
<dbReference type="InterPro" id="IPR002036">
    <property type="entry name" value="YbeY"/>
</dbReference>
<evidence type="ECO:0000256" key="1">
    <source>
        <dbReference type="ARBA" id="ARBA00010875"/>
    </source>
</evidence>
<name>A0A1T4S5F6_9HYPH</name>
<evidence type="ECO:0000313" key="9">
    <source>
        <dbReference type="Proteomes" id="UP000190135"/>
    </source>
</evidence>
<protein>
    <recommendedName>
        <fullName evidence="7">Endoribonuclease YbeY</fullName>
        <ecNumber evidence="7">3.1.-.-</ecNumber>
    </recommendedName>
</protein>
<keyword evidence="5 7" id="KW-0378">Hydrolase</keyword>
<dbReference type="PANTHER" id="PTHR46986">
    <property type="entry name" value="ENDORIBONUCLEASE YBEY, CHLOROPLASTIC"/>
    <property type="match status" value="1"/>
</dbReference>
<dbReference type="AlphaFoldDB" id="A0A1T4S5F6"/>
<dbReference type="Gene3D" id="3.40.390.30">
    <property type="entry name" value="Metalloproteases ('zincins'), catalytic domain"/>
    <property type="match status" value="1"/>
</dbReference>
<dbReference type="EC" id="3.1.-.-" evidence="7"/>
<dbReference type="EMBL" id="FUXL01000009">
    <property type="protein sequence ID" value="SKA23530.1"/>
    <property type="molecule type" value="Genomic_DNA"/>
</dbReference>
<dbReference type="GO" id="GO:0004222">
    <property type="term" value="F:metalloendopeptidase activity"/>
    <property type="evidence" value="ECO:0007669"/>
    <property type="project" value="InterPro"/>
</dbReference>
<reference evidence="8 9" key="1">
    <citation type="submission" date="2017-02" db="EMBL/GenBank/DDBJ databases">
        <authorList>
            <person name="Peterson S.W."/>
        </authorList>
    </citation>
    <scope>NUCLEOTIDE SEQUENCE [LARGE SCALE GENOMIC DNA]</scope>
    <source>
        <strain evidence="8 9">USBA 369</strain>
    </source>
</reference>
<evidence type="ECO:0000313" key="8">
    <source>
        <dbReference type="EMBL" id="SKA23530.1"/>
    </source>
</evidence>
<dbReference type="Pfam" id="PF02130">
    <property type="entry name" value="YbeY"/>
    <property type="match status" value="1"/>
</dbReference>
<feature type="binding site" evidence="7">
    <location>
        <position position="138"/>
    </location>
    <ligand>
        <name>Zn(2+)</name>
        <dbReference type="ChEBI" id="CHEBI:29105"/>
        <note>catalytic</note>
    </ligand>
</feature>
<dbReference type="RefSeq" id="WP_245319216.1">
    <property type="nucleotide sequence ID" value="NZ_FUXL01000009.1"/>
</dbReference>
<evidence type="ECO:0000256" key="2">
    <source>
        <dbReference type="ARBA" id="ARBA00022722"/>
    </source>
</evidence>
<dbReference type="InterPro" id="IPR023091">
    <property type="entry name" value="MetalPrtase_cat_dom_sf_prd"/>
</dbReference>
<comment type="similarity">
    <text evidence="1 7">Belongs to the endoribonuclease YbeY family.</text>
</comment>
<comment type="subcellular location">
    <subcellularLocation>
        <location evidence="7">Cytoplasm</location>
    </subcellularLocation>
</comment>
<dbReference type="PROSITE" id="PS01306">
    <property type="entry name" value="UPF0054"/>
    <property type="match status" value="1"/>
</dbReference>
<evidence type="ECO:0000256" key="4">
    <source>
        <dbReference type="ARBA" id="ARBA00022759"/>
    </source>
</evidence>
<dbReference type="InterPro" id="IPR020549">
    <property type="entry name" value="YbeY_CS"/>
</dbReference>
<evidence type="ECO:0000256" key="7">
    <source>
        <dbReference type="HAMAP-Rule" id="MF_00009"/>
    </source>
</evidence>
<dbReference type="Proteomes" id="UP000190135">
    <property type="component" value="Unassembled WGS sequence"/>
</dbReference>
<feature type="binding site" evidence="7">
    <location>
        <position position="144"/>
    </location>
    <ligand>
        <name>Zn(2+)</name>
        <dbReference type="ChEBI" id="CHEBI:29105"/>
        <note>catalytic</note>
    </ligand>
</feature>
<comment type="function">
    <text evidence="7">Single strand-specific metallo-endoribonuclease involved in late-stage 70S ribosome quality control and in maturation of the 3' terminus of the 16S rRNA.</text>
</comment>
<dbReference type="HAMAP" id="MF_00009">
    <property type="entry name" value="Endoribonucl_YbeY"/>
    <property type="match status" value="1"/>
</dbReference>
<keyword evidence="7" id="KW-0963">Cytoplasm</keyword>
<keyword evidence="2 7" id="KW-0540">Nuclease</keyword>
<keyword evidence="7" id="KW-0698">rRNA processing</keyword>
<keyword evidence="3 7" id="KW-0479">Metal-binding</keyword>
<dbReference type="SUPFAM" id="SSF55486">
    <property type="entry name" value="Metalloproteases ('zincins'), catalytic domain"/>
    <property type="match status" value="1"/>
</dbReference>
<feature type="binding site" evidence="7">
    <location>
        <position position="134"/>
    </location>
    <ligand>
        <name>Zn(2+)</name>
        <dbReference type="ChEBI" id="CHEBI:29105"/>
        <note>catalytic</note>
    </ligand>
</feature>
<dbReference type="GO" id="GO:0004521">
    <property type="term" value="F:RNA endonuclease activity"/>
    <property type="evidence" value="ECO:0007669"/>
    <property type="project" value="UniProtKB-UniRule"/>
</dbReference>
<dbReference type="NCBIfam" id="TIGR00043">
    <property type="entry name" value="rRNA maturation RNase YbeY"/>
    <property type="match status" value="1"/>
</dbReference>
<keyword evidence="7" id="KW-0690">Ribosome biogenesis</keyword>
<sequence length="179" mass="18781">MSSVEKPAGGPGEGIEIELLIEDEGWADPQWGDPLALVRRAVAAVAARLPALSSATSELSLVLADDATVKALNAQWRDKDKATNVLSFPAVELQPGDAPGPLLGDIIVARETVLAEASAEQKAPADHFCHLVVHGLLHLLGYDHIEEAEAEEMEALEVAVLGDLGIADPYEAGDGAHID</sequence>
<evidence type="ECO:0000256" key="3">
    <source>
        <dbReference type="ARBA" id="ARBA00022723"/>
    </source>
</evidence>
<dbReference type="GO" id="GO:0006364">
    <property type="term" value="P:rRNA processing"/>
    <property type="evidence" value="ECO:0007669"/>
    <property type="project" value="UniProtKB-UniRule"/>
</dbReference>
<comment type="cofactor">
    <cofactor evidence="7">
        <name>Zn(2+)</name>
        <dbReference type="ChEBI" id="CHEBI:29105"/>
    </cofactor>
    <text evidence="7">Binds 1 zinc ion.</text>
</comment>
<keyword evidence="9" id="KW-1185">Reference proteome</keyword>
<dbReference type="GO" id="GO:0005737">
    <property type="term" value="C:cytoplasm"/>
    <property type="evidence" value="ECO:0007669"/>
    <property type="project" value="UniProtKB-SubCell"/>
</dbReference>
<accession>A0A1T4S5F6</accession>